<feature type="region of interest" description="Disordered" evidence="1">
    <location>
        <begin position="1"/>
        <end position="31"/>
    </location>
</feature>
<feature type="region of interest" description="Disordered" evidence="1">
    <location>
        <begin position="330"/>
        <end position="352"/>
    </location>
</feature>
<feature type="compositionally biased region" description="Basic and acidic residues" evidence="1">
    <location>
        <begin position="330"/>
        <end position="340"/>
    </location>
</feature>
<dbReference type="EMBL" id="JADCUA010000043">
    <property type="protein sequence ID" value="KAH9829114.1"/>
    <property type="molecule type" value="Genomic_DNA"/>
</dbReference>
<evidence type="ECO:0000313" key="3">
    <source>
        <dbReference type="Proteomes" id="UP000814176"/>
    </source>
</evidence>
<feature type="region of interest" description="Disordered" evidence="1">
    <location>
        <begin position="363"/>
        <end position="382"/>
    </location>
</feature>
<keyword evidence="3" id="KW-1185">Reference proteome</keyword>
<comment type="caution">
    <text evidence="2">The sequence shown here is derived from an EMBL/GenBank/DDBJ whole genome shotgun (WGS) entry which is preliminary data.</text>
</comment>
<name>A0ABQ8JY24_9APHY</name>
<feature type="compositionally biased region" description="Polar residues" evidence="1">
    <location>
        <begin position="1"/>
        <end position="10"/>
    </location>
</feature>
<reference evidence="2 3" key="1">
    <citation type="journal article" date="2021" name="Environ. Microbiol.">
        <title>Gene family expansions and transcriptome signatures uncover fungal adaptations to wood decay.</title>
        <authorList>
            <person name="Hage H."/>
            <person name="Miyauchi S."/>
            <person name="Viragh M."/>
            <person name="Drula E."/>
            <person name="Min B."/>
            <person name="Chaduli D."/>
            <person name="Navarro D."/>
            <person name="Favel A."/>
            <person name="Norest M."/>
            <person name="Lesage-Meessen L."/>
            <person name="Balint B."/>
            <person name="Merenyi Z."/>
            <person name="de Eugenio L."/>
            <person name="Morin E."/>
            <person name="Martinez A.T."/>
            <person name="Baldrian P."/>
            <person name="Stursova M."/>
            <person name="Martinez M.J."/>
            <person name="Novotny C."/>
            <person name="Magnuson J.K."/>
            <person name="Spatafora J.W."/>
            <person name="Maurice S."/>
            <person name="Pangilinan J."/>
            <person name="Andreopoulos W."/>
            <person name="LaButti K."/>
            <person name="Hundley H."/>
            <person name="Na H."/>
            <person name="Kuo A."/>
            <person name="Barry K."/>
            <person name="Lipzen A."/>
            <person name="Henrissat B."/>
            <person name="Riley R."/>
            <person name="Ahrendt S."/>
            <person name="Nagy L.G."/>
            <person name="Grigoriev I.V."/>
            <person name="Martin F."/>
            <person name="Rosso M.N."/>
        </authorList>
    </citation>
    <scope>NUCLEOTIDE SEQUENCE [LARGE SCALE GENOMIC DNA]</scope>
    <source>
        <strain evidence="2 3">CIRM-BRFM 1785</strain>
    </source>
</reference>
<proteinExistence type="predicted"/>
<dbReference type="RefSeq" id="XP_047772632.1">
    <property type="nucleotide sequence ID" value="XM_047921943.1"/>
</dbReference>
<evidence type="ECO:0000313" key="2">
    <source>
        <dbReference type="EMBL" id="KAH9829114.1"/>
    </source>
</evidence>
<organism evidence="2 3">
    <name type="scientific">Rhodofomes roseus</name>
    <dbReference type="NCBI Taxonomy" id="34475"/>
    <lineage>
        <taxon>Eukaryota</taxon>
        <taxon>Fungi</taxon>
        <taxon>Dikarya</taxon>
        <taxon>Basidiomycota</taxon>
        <taxon>Agaricomycotina</taxon>
        <taxon>Agaricomycetes</taxon>
        <taxon>Polyporales</taxon>
        <taxon>Rhodofomes</taxon>
    </lineage>
</organism>
<feature type="compositionally biased region" description="Basic and acidic residues" evidence="1">
    <location>
        <begin position="133"/>
        <end position="156"/>
    </location>
</feature>
<gene>
    <name evidence="2" type="ORF">C8Q71DRAFT_728315</name>
</gene>
<feature type="region of interest" description="Disordered" evidence="1">
    <location>
        <begin position="133"/>
        <end position="180"/>
    </location>
</feature>
<dbReference type="Proteomes" id="UP000814176">
    <property type="component" value="Unassembled WGS sequence"/>
</dbReference>
<protein>
    <submittedName>
        <fullName evidence="2">Uncharacterized protein</fullName>
    </submittedName>
</protein>
<dbReference type="GeneID" id="72002675"/>
<evidence type="ECO:0000256" key="1">
    <source>
        <dbReference type="SAM" id="MobiDB-lite"/>
    </source>
</evidence>
<sequence length="574" mass="62227">MAERTGSSPPDSLARRHYGSDDQLDWDAGGMPDAGEGIVAVRVSEGARATSTVGREIGKLVLQRSQARGAEVGKRGEDAKEGEVKGIGRESGQMHIRAWTYRPALNAEGSMRGILAQHRPILVQSTGAYMHEPRAPWRDTTSDCVRECSRETEGGTRDPGGTGDRGSDADPQGYYEQGGGMRAPCQRARWALSRARMREIEPWAAQPHSQHEGNGSAMPTENSAVWTKQVGCTLAIRGPALQIADVPPGPIHTAYIDAGLRLHERWSRMPHPGRGPTHASTLTCRDCRPHRLCRALMPSSWRCDFARISIAVRDTPPMLALLFARRAKPHTEEHEDDRSRAGSVPGVEQTPAGRVWAALDNAEAEEESMQGGEEGDERHGRADDGEDIARFEHAVGVDVHGDDGWEHALEGVGLGKAADKYWHPIREGNCEGGNLKAGVGGRDRHCCGRHGESDFCNVEVSQRRFIKDMTADDSPGPIPNAHIDAGLQRLVSARATRSPSSGRSSCTAQRHAQAVPAVVKNNGDLTCFRAVRVTGELLVYTSPSHLVLSCTVFTAPIGNQDSRQQAQRGLKAVE</sequence>
<accession>A0ABQ8JY24</accession>